<feature type="signal peptide" evidence="1">
    <location>
        <begin position="1"/>
        <end position="21"/>
    </location>
</feature>
<sequence>MNKITISSITMLLASIILSYAQRLDTHTYPVTENGEQLRNIFLRSALLNSGNTVFINDVAGGESRGFVEKNGKLYFANRTSNTNPGHIAQIFEVDGATGALLKTYDLPKAAYDGLTFSANDIAIDDAGNIFISNMVTTSGEFRVTYINPTQSPIEWKTLLNTTVNGRFETFAVSGDLKNGNGFILVPKSSSNIVHRYNVTGGVANPTAEEITLSALFPEPAATAVTGFGQSARIQIISSSRFYLDGAFRNPTLYDLSGKPVDGFQNNMELAPTNITPKPNNADDKRGGPTGVTEFTLNGKHYLIVASANTDFVTPQQFDLFQFKDDNKSFSDMTFMYRFPDAGMGRTSNGIASVSNVQIVNDGAEDKARIYIYAFRNGYGIYDFVTNVVEEPSSEYEWLVAPAIFFDGDATAKVVGAGSTNFVKFFVNNNEVELTNGMADLSAFSGAISLKATTANGDQVIRLQIRK</sequence>
<keyword evidence="3" id="KW-1185">Reference proteome</keyword>
<accession>A0ABR7XTW9</accession>
<proteinExistence type="predicted"/>
<evidence type="ECO:0000313" key="2">
    <source>
        <dbReference type="EMBL" id="MBD1421802.1"/>
    </source>
</evidence>
<dbReference type="RefSeq" id="WP_190313518.1">
    <property type="nucleotide sequence ID" value="NZ_JACNYL010000002.1"/>
</dbReference>
<name>A0ABR7XTW9_9SPHI</name>
<feature type="chain" id="PRO_5047327763" evidence="1">
    <location>
        <begin position="22"/>
        <end position="467"/>
    </location>
</feature>
<keyword evidence="1" id="KW-0732">Signal</keyword>
<dbReference type="EMBL" id="JACNYL010000002">
    <property type="protein sequence ID" value="MBD1421802.1"/>
    <property type="molecule type" value="Genomic_DNA"/>
</dbReference>
<dbReference type="Proteomes" id="UP000651112">
    <property type="component" value="Unassembled WGS sequence"/>
</dbReference>
<evidence type="ECO:0000313" key="3">
    <source>
        <dbReference type="Proteomes" id="UP000651112"/>
    </source>
</evidence>
<dbReference type="SUPFAM" id="SSF63829">
    <property type="entry name" value="Calcium-dependent phosphotriesterase"/>
    <property type="match status" value="1"/>
</dbReference>
<organism evidence="2 3">
    <name type="scientific">Sphingobacterium chuzhouense</name>
    <dbReference type="NCBI Taxonomy" id="1742264"/>
    <lineage>
        <taxon>Bacteria</taxon>
        <taxon>Pseudomonadati</taxon>
        <taxon>Bacteroidota</taxon>
        <taxon>Sphingobacteriia</taxon>
        <taxon>Sphingobacteriales</taxon>
        <taxon>Sphingobacteriaceae</taxon>
        <taxon>Sphingobacterium</taxon>
    </lineage>
</organism>
<protein>
    <submittedName>
        <fullName evidence="2">DUF4990 domain-containing protein</fullName>
    </submittedName>
</protein>
<comment type="caution">
    <text evidence="2">The sequence shown here is derived from an EMBL/GenBank/DDBJ whole genome shotgun (WGS) entry which is preliminary data.</text>
</comment>
<gene>
    <name evidence="2" type="ORF">H8B21_09510</name>
</gene>
<evidence type="ECO:0000256" key="1">
    <source>
        <dbReference type="SAM" id="SignalP"/>
    </source>
</evidence>
<reference evidence="2 3" key="1">
    <citation type="submission" date="2020-08" db="EMBL/GenBank/DDBJ databases">
        <title>Sphingobacterium sp. DN00404 isolated from aquaculture water.</title>
        <authorList>
            <person name="Zhang M."/>
        </authorList>
    </citation>
    <scope>NUCLEOTIDE SEQUENCE [LARGE SCALE GENOMIC DNA]</scope>
    <source>
        <strain evidence="2 3">KCTC 42746</strain>
    </source>
</reference>